<evidence type="ECO:0000256" key="18">
    <source>
        <dbReference type="ARBA" id="ARBA00047899"/>
    </source>
</evidence>
<evidence type="ECO:0000256" key="2">
    <source>
        <dbReference type="ARBA" id="ARBA00022475"/>
    </source>
</evidence>
<keyword evidence="14 22" id="KW-0472">Membrane</keyword>
<proteinExistence type="inferred from homology"/>
<evidence type="ECO:0000256" key="11">
    <source>
        <dbReference type="ARBA" id="ARBA00022777"/>
    </source>
</evidence>
<evidence type="ECO:0000256" key="5">
    <source>
        <dbReference type="ARBA" id="ARBA00022553"/>
    </source>
</evidence>
<evidence type="ECO:0000256" key="17">
    <source>
        <dbReference type="ARBA" id="ARBA00023180"/>
    </source>
</evidence>
<keyword evidence="7 22" id="KW-0812">Transmembrane</keyword>
<keyword evidence="4" id="KW-0245">EGF-like domain</keyword>
<dbReference type="PROSITE" id="PS00108">
    <property type="entry name" value="PROTEIN_KINASE_ST"/>
    <property type="match status" value="1"/>
</dbReference>
<keyword evidence="10 20" id="KW-0547">Nucleotide-binding</keyword>
<dbReference type="PROSITE" id="PS00107">
    <property type="entry name" value="PROTEIN_KINASE_ATP"/>
    <property type="match status" value="1"/>
</dbReference>
<evidence type="ECO:0000256" key="9">
    <source>
        <dbReference type="ARBA" id="ARBA00022734"/>
    </source>
</evidence>
<dbReference type="GO" id="GO:0004674">
    <property type="term" value="F:protein serine/threonine kinase activity"/>
    <property type="evidence" value="ECO:0007669"/>
    <property type="project" value="UniProtKB-KW"/>
</dbReference>
<evidence type="ECO:0000313" key="28">
    <source>
        <dbReference type="Proteomes" id="UP000012960"/>
    </source>
</evidence>
<dbReference type="FunFam" id="3.30.200.20:FF:000370">
    <property type="entry name" value="Receptor-like protein kinase 4"/>
    <property type="match status" value="1"/>
</dbReference>
<keyword evidence="3 20" id="KW-0723">Serine/threonine-protein kinase</keyword>
<dbReference type="InterPro" id="IPR000719">
    <property type="entry name" value="Prot_kinase_dom"/>
</dbReference>
<reference evidence="27" key="1">
    <citation type="submission" date="2021-05" db="UniProtKB">
        <authorList>
            <consortium name="EnsemblPlants"/>
        </authorList>
    </citation>
    <scope>IDENTIFICATION</scope>
    <source>
        <strain evidence="27">subsp. malaccensis</strain>
    </source>
</reference>
<dbReference type="SUPFAM" id="SSF51110">
    <property type="entry name" value="alpha-D-mannose-specific plant lectins"/>
    <property type="match status" value="1"/>
</dbReference>
<dbReference type="InterPro" id="IPR017441">
    <property type="entry name" value="Protein_kinase_ATP_BS"/>
</dbReference>
<dbReference type="CDD" id="cd14066">
    <property type="entry name" value="STKc_IRAK"/>
    <property type="match status" value="1"/>
</dbReference>
<feature type="signal peptide" evidence="23">
    <location>
        <begin position="1"/>
        <end position="25"/>
    </location>
</feature>
<keyword evidence="9" id="KW-0430">Lectin</keyword>
<dbReference type="GO" id="GO:0051707">
    <property type="term" value="P:response to other organism"/>
    <property type="evidence" value="ECO:0007669"/>
    <property type="project" value="UniProtKB-ARBA"/>
</dbReference>
<dbReference type="EnsemblPlants" id="Ma01_t15790.1">
    <property type="protein sequence ID" value="Ma01_p15790.1"/>
    <property type="gene ID" value="Ma01_g15790"/>
</dbReference>
<dbReference type="CDD" id="cd01098">
    <property type="entry name" value="PAN_AP_plant"/>
    <property type="match status" value="1"/>
</dbReference>
<comment type="catalytic activity">
    <reaction evidence="18 20">
        <text>L-threonyl-[protein] + ATP = O-phospho-L-threonyl-[protein] + ADP + H(+)</text>
        <dbReference type="Rhea" id="RHEA:46608"/>
        <dbReference type="Rhea" id="RHEA-COMP:11060"/>
        <dbReference type="Rhea" id="RHEA-COMP:11605"/>
        <dbReference type="ChEBI" id="CHEBI:15378"/>
        <dbReference type="ChEBI" id="CHEBI:30013"/>
        <dbReference type="ChEBI" id="CHEBI:30616"/>
        <dbReference type="ChEBI" id="CHEBI:61977"/>
        <dbReference type="ChEBI" id="CHEBI:456216"/>
        <dbReference type="EC" id="2.7.11.1"/>
    </reaction>
</comment>
<keyword evidence="8 23" id="KW-0732">Signal</keyword>
<dbReference type="Pfam" id="PF00954">
    <property type="entry name" value="S_locus_glycop"/>
    <property type="match status" value="1"/>
</dbReference>
<keyword evidence="13 22" id="KW-1133">Transmembrane helix</keyword>
<dbReference type="InterPro" id="IPR003609">
    <property type="entry name" value="Pan_app"/>
</dbReference>
<keyword evidence="12 20" id="KW-0067">ATP-binding</keyword>
<dbReference type="FunFam" id="2.90.10.10:FF:000005">
    <property type="entry name" value="G-type lectin S-receptor-like serine/threonine-protein kinase"/>
    <property type="match status" value="1"/>
</dbReference>
<dbReference type="SMART" id="SM00108">
    <property type="entry name" value="B_lectin"/>
    <property type="match status" value="1"/>
</dbReference>
<feature type="domain" description="Bulb-type lectin" evidence="25">
    <location>
        <begin position="26"/>
        <end position="150"/>
    </location>
</feature>
<dbReference type="InParanoid" id="A0A804HUK1"/>
<dbReference type="OMA" id="NCESACL"/>
<evidence type="ECO:0000256" key="16">
    <source>
        <dbReference type="ARBA" id="ARBA00023170"/>
    </source>
</evidence>
<evidence type="ECO:0000313" key="27">
    <source>
        <dbReference type="EnsemblPlants" id="Ma01_p15790.1"/>
    </source>
</evidence>
<protein>
    <recommendedName>
        <fullName evidence="20">Receptor-like serine/threonine-protein kinase</fullName>
        <ecNumber evidence="20">2.7.11.1</ecNumber>
    </recommendedName>
</protein>
<evidence type="ECO:0000256" key="10">
    <source>
        <dbReference type="ARBA" id="ARBA00022741"/>
    </source>
</evidence>
<feature type="chain" id="PRO_5032689320" description="Receptor-like serine/threonine-protein kinase" evidence="23">
    <location>
        <begin position="26"/>
        <end position="791"/>
    </location>
</feature>
<dbReference type="SUPFAM" id="SSF56112">
    <property type="entry name" value="Protein kinase-like (PK-like)"/>
    <property type="match status" value="1"/>
</dbReference>
<dbReference type="PROSITE" id="PS50011">
    <property type="entry name" value="PROTEIN_KINASE_DOM"/>
    <property type="match status" value="1"/>
</dbReference>
<keyword evidence="2" id="KW-1003">Cell membrane</keyword>
<evidence type="ECO:0000256" key="7">
    <source>
        <dbReference type="ARBA" id="ARBA00022692"/>
    </source>
</evidence>
<evidence type="ECO:0000256" key="4">
    <source>
        <dbReference type="ARBA" id="ARBA00022536"/>
    </source>
</evidence>
<evidence type="ECO:0000256" key="21">
    <source>
        <dbReference type="PROSITE-ProRule" id="PRU10141"/>
    </source>
</evidence>
<name>A0A804HUK1_MUSAM</name>
<evidence type="ECO:0000256" key="14">
    <source>
        <dbReference type="ARBA" id="ARBA00023136"/>
    </source>
</evidence>
<dbReference type="PIRSF" id="PIRSF000641">
    <property type="entry name" value="SRK"/>
    <property type="match status" value="1"/>
</dbReference>
<dbReference type="Gramene" id="Ma01_t15790.1">
    <property type="protein sequence ID" value="Ma01_p15790.1"/>
    <property type="gene ID" value="Ma01_g15790"/>
</dbReference>
<dbReference type="InterPro" id="IPR001480">
    <property type="entry name" value="Bulb-type_lectin_dom"/>
</dbReference>
<keyword evidence="11 20" id="KW-0418">Kinase</keyword>
<evidence type="ECO:0000256" key="8">
    <source>
        <dbReference type="ARBA" id="ARBA00022729"/>
    </source>
</evidence>
<dbReference type="InterPro" id="IPR000858">
    <property type="entry name" value="S_locus_glycoprot_dom"/>
</dbReference>
<dbReference type="SMART" id="SM00473">
    <property type="entry name" value="PAN_AP"/>
    <property type="match status" value="1"/>
</dbReference>
<organism evidence="27 28">
    <name type="scientific">Musa acuminata subsp. malaccensis</name>
    <name type="common">Wild banana</name>
    <name type="synonym">Musa malaccensis</name>
    <dbReference type="NCBI Taxonomy" id="214687"/>
    <lineage>
        <taxon>Eukaryota</taxon>
        <taxon>Viridiplantae</taxon>
        <taxon>Streptophyta</taxon>
        <taxon>Embryophyta</taxon>
        <taxon>Tracheophyta</taxon>
        <taxon>Spermatophyta</taxon>
        <taxon>Magnoliopsida</taxon>
        <taxon>Liliopsida</taxon>
        <taxon>Zingiberales</taxon>
        <taxon>Musaceae</taxon>
        <taxon>Musa</taxon>
    </lineage>
</organism>
<dbReference type="Gene3D" id="3.30.200.20">
    <property type="entry name" value="Phosphorylase Kinase, domain 1"/>
    <property type="match status" value="1"/>
</dbReference>
<dbReference type="GO" id="GO:0048544">
    <property type="term" value="P:recognition of pollen"/>
    <property type="evidence" value="ECO:0007669"/>
    <property type="project" value="InterPro"/>
</dbReference>
<evidence type="ECO:0000256" key="19">
    <source>
        <dbReference type="ARBA" id="ARBA00048679"/>
    </source>
</evidence>
<dbReference type="InterPro" id="IPR011009">
    <property type="entry name" value="Kinase-like_dom_sf"/>
</dbReference>
<evidence type="ECO:0000259" key="24">
    <source>
        <dbReference type="PROSITE" id="PS50011"/>
    </source>
</evidence>
<dbReference type="EC" id="2.7.11.1" evidence="20"/>
<dbReference type="PANTHER" id="PTHR47974:SF19">
    <property type="entry name" value="RECEPTOR-LIKE SERINE_THREONINE-PROTEIN KINASE"/>
    <property type="match status" value="1"/>
</dbReference>
<dbReference type="Pfam" id="PF08276">
    <property type="entry name" value="PAN_2"/>
    <property type="match status" value="1"/>
</dbReference>
<evidence type="ECO:0000256" key="1">
    <source>
        <dbReference type="ARBA" id="ARBA00004251"/>
    </source>
</evidence>
<dbReference type="Proteomes" id="UP000012960">
    <property type="component" value="Unplaced"/>
</dbReference>
<feature type="binding site" evidence="21">
    <location>
        <position position="518"/>
    </location>
    <ligand>
        <name>ATP</name>
        <dbReference type="ChEBI" id="CHEBI:30616"/>
    </ligand>
</feature>
<feature type="transmembrane region" description="Helical" evidence="22">
    <location>
        <begin position="437"/>
        <end position="459"/>
    </location>
</feature>
<keyword evidence="17" id="KW-0325">Glycoprotein</keyword>
<dbReference type="Gene3D" id="1.10.510.10">
    <property type="entry name" value="Transferase(Phosphotransferase) domain 1"/>
    <property type="match status" value="1"/>
</dbReference>
<dbReference type="Pfam" id="PF00069">
    <property type="entry name" value="Pkinase"/>
    <property type="match status" value="1"/>
</dbReference>
<dbReference type="GO" id="GO:0004672">
    <property type="term" value="F:protein kinase activity"/>
    <property type="evidence" value="ECO:0000318"/>
    <property type="project" value="GO_Central"/>
</dbReference>
<feature type="domain" description="Protein kinase" evidence="24">
    <location>
        <begin position="490"/>
        <end position="762"/>
    </location>
</feature>
<evidence type="ECO:0000259" key="25">
    <source>
        <dbReference type="PROSITE" id="PS50927"/>
    </source>
</evidence>
<evidence type="ECO:0000256" key="13">
    <source>
        <dbReference type="ARBA" id="ARBA00022989"/>
    </source>
</evidence>
<evidence type="ECO:0000256" key="22">
    <source>
        <dbReference type="SAM" id="Phobius"/>
    </source>
</evidence>
<dbReference type="CDD" id="cd00028">
    <property type="entry name" value="B_lectin"/>
    <property type="match status" value="1"/>
</dbReference>
<comment type="catalytic activity">
    <reaction evidence="19 20">
        <text>L-seryl-[protein] + ATP = O-phospho-L-seryl-[protein] + ADP + H(+)</text>
        <dbReference type="Rhea" id="RHEA:17989"/>
        <dbReference type="Rhea" id="RHEA-COMP:9863"/>
        <dbReference type="Rhea" id="RHEA-COMP:11604"/>
        <dbReference type="ChEBI" id="CHEBI:15378"/>
        <dbReference type="ChEBI" id="CHEBI:29999"/>
        <dbReference type="ChEBI" id="CHEBI:30616"/>
        <dbReference type="ChEBI" id="CHEBI:83421"/>
        <dbReference type="ChEBI" id="CHEBI:456216"/>
        <dbReference type="EC" id="2.7.11.1"/>
    </reaction>
</comment>
<dbReference type="InterPro" id="IPR036426">
    <property type="entry name" value="Bulb-type_lectin_dom_sf"/>
</dbReference>
<dbReference type="Gene3D" id="2.90.10.10">
    <property type="entry name" value="Bulb-type lectin domain"/>
    <property type="match status" value="1"/>
</dbReference>
<dbReference type="InterPro" id="IPR024171">
    <property type="entry name" value="SRK-like_kinase"/>
</dbReference>
<dbReference type="FunFam" id="1.10.510.10:FF:000227">
    <property type="entry name" value="Serine/threonine-protein kinase"/>
    <property type="match status" value="1"/>
</dbReference>
<dbReference type="GO" id="GO:0005524">
    <property type="term" value="F:ATP binding"/>
    <property type="evidence" value="ECO:0007669"/>
    <property type="project" value="UniProtKB-UniRule"/>
</dbReference>
<sequence length="791" mass="88010">MARLIALCMSVFFLLLTFSARTGVADDSLFRGQSLSGGQTMVSGGGKFELGFFAPGNSSKYYIGIWYKVSKKTVVWVANREKPVASASSSELRLAEDGSLVLRLKDSKNQIWSSNSSSPLASNSTVAVLLDDGNLVLKDNISSDTLWQSFDHPTNTWLPGAKLGYNKSTGRDRFLTSWRNPEDPSPGMFTLEIDPDGVDQFYLLRDRRHRYWTTGVWTGEIFTAIPEMRSNYFFNFSHVSNMIVNEFSFYVRDSAAIHNFMLDFTGEMKRQKWDAEAKVMLQFCSLPRDPCDVEGRCGPFGSCNNFSSAPCHCLQGFDPRSSNEWTLGDHTGGCVRRTPLRCGDRDGFLVLPSTQPPANPVRMSTVGGREECRIACLRNCSCTAYAYHSECSIWQGDLVNLKYLGSSNGAKPGAIYLRVDASELADTTDHKKRENTAMIVVGAVSGVAAIAVVVLLLALRYRKGATVGASGGVQGPLIAFDYKLIKKATKGFTEKLGRGSFGSVFKGEMPDSGAIAVKRLESMRQGEKQFRMEVSTIGTIHHVNLVRLRGFCCEGDKRLLVYDYMPMGSLDSVLFADGREALDWKKRYRIALGIARGLAYLHEKCRECIMHCDIKPENILLDMDMCPKIADFGMAKLLGREFSRVLTTVRGTFGYLAPEWITGSAITPKADVYSFGLMLHEIVSGRRNTARCEEWNRHYFPLWAAIKLQEGDTLCLLDPKLKGKVDEEELSRVCRIACWCIQDLECSRPSMGEVVQQLEGVLDIRMPPIPVLLQKLLDDDASAGENYFSTI</sequence>
<dbReference type="PANTHER" id="PTHR47974">
    <property type="entry name" value="OS07G0415500 PROTEIN"/>
    <property type="match status" value="1"/>
</dbReference>
<dbReference type="SMART" id="SM00220">
    <property type="entry name" value="S_TKc"/>
    <property type="match status" value="1"/>
</dbReference>
<dbReference type="GO" id="GO:0005886">
    <property type="term" value="C:plasma membrane"/>
    <property type="evidence" value="ECO:0007669"/>
    <property type="project" value="UniProtKB-SubCell"/>
</dbReference>
<dbReference type="GO" id="GO:0030246">
    <property type="term" value="F:carbohydrate binding"/>
    <property type="evidence" value="ECO:0007669"/>
    <property type="project" value="UniProtKB-KW"/>
</dbReference>
<dbReference type="Pfam" id="PF01453">
    <property type="entry name" value="B_lectin"/>
    <property type="match status" value="1"/>
</dbReference>
<keyword evidence="16" id="KW-0675">Receptor</keyword>
<evidence type="ECO:0000256" key="15">
    <source>
        <dbReference type="ARBA" id="ARBA00023157"/>
    </source>
</evidence>
<comment type="subcellular location">
    <subcellularLocation>
        <location evidence="1">Cell membrane</location>
        <topology evidence="1">Single-pass type I membrane protein</topology>
    </subcellularLocation>
</comment>
<evidence type="ECO:0000256" key="23">
    <source>
        <dbReference type="SAM" id="SignalP"/>
    </source>
</evidence>
<keyword evidence="5" id="KW-0597">Phosphoprotein</keyword>
<evidence type="ECO:0000256" key="6">
    <source>
        <dbReference type="ARBA" id="ARBA00022679"/>
    </source>
</evidence>
<keyword evidence="28" id="KW-1185">Reference proteome</keyword>
<evidence type="ECO:0000256" key="3">
    <source>
        <dbReference type="ARBA" id="ARBA00022527"/>
    </source>
</evidence>
<dbReference type="AlphaFoldDB" id="A0A804HUK1"/>
<evidence type="ECO:0000256" key="12">
    <source>
        <dbReference type="ARBA" id="ARBA00022840"/>
    </source>
</evidence>
<comment type="similarity">
    <text evidence="20">Belongs to the protein kinase superfamily. Ser/Thr protein kinase family.</text>
</comment>
<dbReference type="FunCoup" id="A0A804HUK1">
    <property type="interactions" value="56"/>
</dbReference>
<accession>A0A804HUK1</accession>
<feature type="domain" description="Apple" evidence="26">
    <location>
        <begin position="342"/>
        <end position="421"/>
    </location>
</feature>
<evidence type="ECO:0000259" key="26">
    <source>
        <dbReference type="PROSITE" id="PS50948"/>
    </source>
</evidence>
<dbReference type="PROSITE" id="PS50948">
    <property type="entry name" value="PAN"/>
    <property type="match status" value="1"/>
</dbReference>
<evidence type="ECO:0000256" key="20">
    <source>
        <dbReference type="PIRNR" id="PIRNR000641"/>
    </source>
</evidence>
<keyword evidence="6 20" id="KW-0808">Transferase</keyword>
<dbReference type="PROSITE" id="PS50927">
    <property type="entry name" value="BULB_LECTIN"/>
    <property type="match status" value="1"/>
</dbReference>
<keyword evidence="15" id="KW-1015">Disulfide bond</keyword>
<dbReference type="InterPro" id="IPR008271">
    <property type="entry name" value="Ser/Thr_kinase_AS"/>
</dbReference>